<organism evidence="1">
    <name type="scientific">Siphoviridae sp. ctM5A27</name>
    <dbReference type="NCBI Taxonomy" id="2825459"/>
    <lineage>
        <taxon>Viruses</taxon>
        <taxon>Duplodnaviria</taxon>
        <taxon>Heunggongvirae</taxon>
        <taxon>Uroviricota</taxon>
        <taxon>Caudoviricetes</taxon>
    </lineage>
</organism>
<name>A0A8S5PFG5_9CAUD</name>
<evidence type="ECO:0000313" key="1">
    <source>
        <dbReference type="EMBL" id="DAE05722.1"/>
    </source>
</evidence>
<proteinExistence type="predicted"/>
<protein>
    <submittedName>
        <fullName evidence="1">Uncharacterized protein</fullName>
    </submittedName>
</protein>
<accession>A0A8S5PFG5</accession>
<reference evidence="1" key="1">
    <citation type="journal article" date="2021" name="Proc. Natl. Acad. Sci. U.S.A.">
        <title>A Catalog of Tens of Thousands of Viruses from Human Metagenomes Reveals Hidden Associations with Chronic Diseases.</title>
        <authorList>
            <person name="Tisza M.J."/>
            <person name="Buck C.B."/>
        </authorList>
    </citation>
    <scope>NUCLEOTIDE SEQUENCE</scope>
    <source>
        <strain evidence="1">CtM5A27</strain>
    </source>
</reference>
<sequence>MGTKKIARFRFTVFAHIFNSWDEVVSYYERLVERGECVVLPTVSFWDGKVRTNKWHAQVKENGKIEFTEIKL</sequence>
<dbReference type="EMBL" id="BK015415">
    <property type="protein sequence ID" value="DAE05722.1"/>
    <property type="molecule type" value="Genomic_DNA"/>
</dbReference>